<dbReference type="PANTHER" id="PTHR46641:SF25">
    <property type="entry name" value="CNMAMIDE RECEPTOR-RELATED"/>
    <property type="match status" value="1"/>
</dbReference>
<feature type="transmembrane region" description="Helical" evidence="5">
    <location>
        <begin position="178"/>
        <end position="198"/>
    </location>
</feature>
<name>A0AAD9MPE3_9ANNE</name>
<feature type="transmembrane region" description="Helical" evidence="5">
    <location>
        <begin position="335"/>
        <end position="354"/>
    </location>
</feature>
<sequence>METKTFLGKSAVLVGYFTGGNSSGVTLSNGTIGSRAMNASSEETTPVQPIADVSMPMVRFVCEVVVNIPLALVGIVANILILIVLNRQKKRLTTNVLLQALALADTLILASSILLRSLRYVGWRAFNDLYHYVFVSLYPCVYFFRLADTWITVVMTIDRYIAVCRPLQAHRLCTLRRTYAAIGVIVLATFGFSVPRFFEFRLIDLSVSRLGFVHTPLVANRTYTIAYRMISFFVIMYLIPMVALVALNVRLWYGLRRAYHARDSMISNGSLHARNAEDPLMTSSSRSVTSVVVVIVVVCVLCNVITMTTHVFWILHVCFAGLRYLEKTRRFLANTSNILVTLNSAINFLIYCLVCRKFRLALKRILCCRRHPDSAAGSISRYRSNNTADVGTSSYLLVRIEEKPSFTTKVNLSLRQHCNEEKY</sequence>
<keyword evidence="4 5" id="KW-0472">Membrane</keyword>
<gene>
    <name evidence="7" type="ORF">LSH36_1164g00048</name>
</gene>
<dbReference type="Gene3D" id="1.20.1070.10">
    <property type="entry name" value="Rhodopsin 7-helix transmembrane proteins"/>
    <property type="match status" value="1"/>
</dbReference>
<feature type="transmembrane region" description="Helical" evidence="5">
    <location>
        <begin position="135"/>
        <end position="157"/>
    </location>
</feature>
<feature type="transmembrane region" description="Helical" evidence="5">
    <location>
        <begin position="291"/>
        <end position="315"/>
    </location>
</feature>
<evidence type="ECO:0000313" key="7">
    <source>
        <dbReference type="EMBL" id="KAK2141097.1"/>
    </source>
</evidence>
<evidence type="ECO:0000313" key="8">
    <source>
        <dbReference type="Proteomes" id="UP001208570"/>
    </source>
</evidence>
<evidence type="ECO:0000256" key="1">
    <source>
        <dbReference type="ARBA" id="ARBA00004370"/>
    </source>
</evidence>
<dbReference type="InterPro" id="IPR052954">
    <property type="entry name" value="GPCR-Ligand_Int"/>
</dbReference>
<dbReference type="PANTHER" id="PTHR46641">
    <property type="entry name" value="FMRFAMIDE RECEPTOR-RELATED"/>
    <property type="match status" value="1"/>
</dbReference>
<dbReference type="PRINTS" id="PR00237">
    <property type="entry name" value="GPCRRHODOPSN"/>
</dbReference>
<dbReference type="InterPro" id="IPR017452">
    <property type="entry name" value="GPCR_Rhodpsn_7TM"/>
</dbReference>
<dbReference type="Pfam" id="PF00001">
    <property type="entry name" value="7tm_1"/>
    <property type="match status" value="1"/>
</dbReference>
<dbReference type="PROSITE" id="PS50262">
    <property type="entry name" value="G_PROTEIN_RECEP_F1_2"/>
    <property type="match status" value="1"/>
</dbReference>
<comment type="subcellular location">
    <subcellularLocation>
        <location evidence="1">Membrane</location>
    </subcellularLocation>
</comment>
<accession>A0AAD9MPE3</accession>
<feature type="transmembrane region" description="Helical" evidence="5">
    <location>
        <begin position="96"/>
        <end position="115"/>
    </location>
</feature>
<keyword evidence="2 5" id="KW-0812">Transmembrane</keyword>
<feature type="domain" description="G-protein coupled receptors family 1 profile" evidence="6">
    <location>
        <begin position="77"/>
        <end position="351"/>
    </location>
</feature>
<evidence type="ECO:0000259" key="6">
    <source>
        <dbReference type="PROSITE" id="PS50262"/>
    </source>
</evidence>
<evidence type="ECO:0000256" key="3">
    <source>
        <dbReference type="ARBA" id="ARBA00022989"/>
    </source>
</evidence>
<evidence type="ECO:0000256" key="4">
    <source>
        <dbReference type="ARBA" id="ARBA00023136"/>
    </source>
</evidence>
<dbReference type="Proteomes" id="UP001208570">
    <property type="component" value="Unassembled WGS sequence"/>
</dbReference>
<protein>
    <recommendedName>
        <fullName evidence="6">G-protein coupled receptors family 1 profile domain-containing protein</fullName>
    </recommendedName>
</protein>
<dbReference type="SUPFAM" id="SSF81321">
    <property type="entry name" value="Family A G protein-coupled receptor-like"/>
    <property type="match status" value="1"/>
</dbReference>
<comment type="caution">
    <text evidence="7">The sequence shown here is derived from an EMBL/GenBank/DDBJ whole genome shotgun (WGS) entry which is preliminary data.</text>
</comment>
<dbReference type="InterPro" id="IPR000276">
    <property type="entry name" value="GPCR_Rhodpsn"/>
</dbReference>
<feature type="transmembrane region" description="Helical" evidence="5">
    <location>
        <begin position="225"/>
        <end position="247"/>
    </location>
</feature>
<dbReference type="GO" id="GO:0016020">
    <property type="term" value="C:membrane"/>
    <property type="evidence" value="ECO:0007669"/>
    <property type="project" value="UniProtKB-SubCell"/>
</dbReference>
<organism evidence="7 8">
    <name type="scientific">Paralvinella palmiformis</name>
    <dbReference type="NCBI Taxonomy" id="53620"/>
    <lineage>
        <taxon>Eukaryota</taxon>
        <taxon>Metazoa</taxon>
        <taxon>Spiralia</taxon>
        <taxon>Lophotrochozoa</taxon>
        <taxon>Annelida</taxon>
        <taxon>Polychaeta</taxon>
        <taxon>Sedentaria</taxon>
        <taxon>Canalipalpata</taxon>
        <taxon>Terebellida</taxon>
        <taxon>Terebelliformia</taxon>
        <taxon>Alvinellidae</taxon>
        <taxon>Paralvinella</taxon>
    </lineage>
</organism>
<evidence type="ECO:0000256" key="5">
    <source>
        <dbReference type="SAM" id="Phobius"/>
    </source>
</evidence>
<feature type="transmembrane region" description="Helical" evidence="5">
    <location>
        <begin position="64"/>
        <end position="84"/>
    </location>
</feature>
<keyword evidence="3 5" id="KW-1133">Transmembrane helix</keyword>
<dbReference type="AlphaFoldDB" id="A0AAD9MPE3"/>
<evidence type="ECO:0000256" key="2">
    <source>
        <dbReference type="ARBA" id="ARBA00022692"/>
    </source>
</evidence>
<proteinExistence type="predicted"/>
<dbReference type="EMBL" id="JAODUP010001164">
    <property type="protein sequence ID" value="KAK2141097.1"/>
    <property type="molecule type" value="Genomic_DNA"/>
</dbReference>
<reference evidence="7" key="1">
    <citation type="journal article" date="2023" name="Mol. Biol. Evol.">
        <title>Third-Generation Sequencing Reveals the Adaptive Role of the Epigenome in Three Deep-Sea Polychaetes.</title>
        <authorList>
            <person name="Perez M."/>
            <person name="Aroh O."/>
            <person name="Sun Y."/>
            <person name="Lan Y."/>
            <person name="Juniper S.K."/>
            <person name="Young C.R."/>
            <person name="Angers B."/>
            <person name="Qian P.Y."/>
        </authorList>
    </citation>
    <scope>NUCLEOTIDE SEQUENCE</scope>
    <source>
        <strain evidence="7">P08H-3</strain>
    </source>
</reference>
<keyword evidence="8" id="KW-1185">Reference proteome</keyword>
<dbReference type="CDD" id="cd14978">
    <property type="entry name" value="7tmA_FMRFamide_R-like"/>
    <property type="match status" value="1"/>
</dbReference>
<dbReference type="GO" id="GO:0004930">
    <property type="term" value="F:G protein-coupled receptor activity"/>
    <property type="evidence" value="ECO:0007669"/>
    <property type="project" value="InterPro"/>
</dbReference>